<reference evidence="4" key="1">
    <citation type="journal article" date="2019" name="Int. J. Syst. Evol. Microbiol.">
        <title>The Global Catalogue of Microorganisms (GCM) 10K type strain sequencing project: providing services to taxonomists for standard genome sequencing and annotation.</title>
        <authorList>
            <consortium name="The Broad Institute Genomics Platform"/>
            <consortium name="The Broad Institute Genome Sequencing Center for Infectious Disease"/>
            <person name="Wu L."/>
            <person name="Ma J."/>
        </authorList>
    </citation>
    <scope>NUCLEOTIDE SEQUENCE [LARGE SCALE GENOMIC DNA]</scope>
    <source>
        <strain evidence="4">CCUG 51308</strain>
    </source>
</reference>
<evidence type="ECO:0000313" key="4">
    <source>
        <dbReference type="Proteomes" id="UP001596492"/>
    </source>
</evidence>
<gene>
    <name evidence="3" type="ORF">ACFQS8_13340</name>
</gene>
<sequence length="298" mass="32964">MKAFIGLVAPLALLGCATSNAQTTTDAAQSVEQQVAQVVAPMVETSTRPASYLAAPEPLQKWVDGRAGTGAPVHWIAEGGVYEYPSGKKMFGMIGFDSSTVIWPEEEGGEIIHLTRKTFAYTDPDTGEVLTEYNGNKVAPIAYPYQMITYRLENDRIYGDVEQGVGDKVRIIKADEGIPFEKVGDTYVYNAAVFLDIDLPTGGKYEAWENYDFFFHPEGSLEEPHQMAWQRYGALPSWAGGQPGIVRLLSWRVESHDQFPEEILKWAKESQPNWLKPPASVEEVRTLQKGEGGPGWGD</sequence>
<feature type="chain" id="PRO_5047422351" description="DUF1838 domain-containing protein" evidence="2">
    <location>
        <begin position="22"/>
        <end position="298"/>
    </location>
</feature>
<dbReference type="PROSITE" id="PS51257">
    <property type="entry name" value="PROKAR_LIPOPROTEIN"/>
    <property type="match status" value="1"/>
</dbReference>
<name>A0ABW2INT4_9PROT</name>
<evidence type="ECO:0008006" key="5">
    <source>
        <dbReference type="Google" id="ProtNLM"/>
    </source>
</evidence>
<evidence type="ECO:0000256" key="2">
    <source>
        <dbReference type="SAM" id="SignalP"/>
    </source>
</evidence>
<keyword evidence="4" id="KW-1185">Reference proteome</keyword>
<proteinExistence type="predicted"/>
<evidence type="ECO:0000256" key="1">
    <source>
        <dbReference type="SAM" id="MobiDB-lite"/>
    </source>
</evidence>
<comment type="caution">
    <text evidence="3">The sequence shown here is derived from an EMBL/GenBank/DDBJ whole genome shotgun (WGS) entry which is preliminary data.</text>
</comment>
<dbReference type="Proteomes" id="UP001596492">
    <property type="component" value="Unassembled WGS sequence"/>
</dbReference>
<feature type="region of interest" description="Disordered" evidence="1">
    <location>
        <begin position="277"/>
        <end position="298"/>
    </location>
</feature>
<feature type="signal peptide" evidence="2">
    <location>
        <begin position="1"/>
        <end position="21"/>
    </location>
</feature>
<organism evidence="3 4">
    <name type="scientific">Hirschia litorea</name>
    <dbReference type="NCBI Taxonomy" id="1199156"/>
    <lineage>
        <taxon>Bacteria</taxon>
        <taxon>Pseudomonadati</taxon>
        <taxon>Pseudomonadota</taxon>
        <taxon>Alphaproteobacteria</taxon>
        <taxon>Hyphomonadales</taxon>
        <taxon>Hyphomonadaceae</taxon>
        <taxon>Hirschia</taxon>
    </lineage>
</organism>
<evidence type="ECO:0000313" key="3">
    <source>
        <dbReference type="EMBL" id="MFC7292609.1"/>
    </source>
</evidence>
<dbReference type="EMBL" id="JBHTBR010000005">
    <property type="protein sequence ID" value="MFC7292609.1"/>
    <property type="molecule type" value="Genomic_DNA"/>
</dbReference>
<accession>A0ABW2INT4</accession>
<protein>
    <recommendedName>
        <fullName evidence="5">DUF1838 domain-containing protein</fullName>
    </recommendedName>
</protein>
<dbReference type="RefSeq" id="WP_382168176.1">
    <property type="nucleotide sequence ID" value="NZ_JBHTBR010000005.1"/>
</dbReference>
<keyword evidence="2" id="KW-0732">Signal</keyword>